<keyword evidence="1" id="KW-0732">Signal</keyword>
<evidence type="ECO:0000313" key="2">
    <source>
        <dbReference type="EMBL" id="MBE5038710.1"/>
    </source>
</evidence>
<accession>A0ABR9R7E6</accession>
<dbReference type="PROSITE" id="PS51257">
    <property type="entry name" value="PROKAR_LIPOPROTEIN"/>
    <property type="match status" value="1"/>
</dbReference>
<feature type="chain" id="PRO_5047327975" description="DUF3298 domain-containing protein" evidence="1">
    <location>
        <begin position="19"/>
        <end position="356"/>
    </location>
</feature>
<evidence type="ECO:0008006" key="4">
    <source>
        <dbReference type="Google" id="ProtNLM"/>
    </source>
</evidence>
<dbReference type="Proteomes" id="UP000768567">
    <property type="component" value="Unassembled WGS sequence"/>
</dbReference>
<protein>
    <recommendedName>
        <fullName evidence="4">DUF3298 domain-containing protein</fullName>
    </recommendedName>
</protein>
<gene>
    <name evidence="2" type="ORF">INF35_13020</name>
</gene>
<reference evidence="2 3" key="1">
    <citation type="submission" date="2020-10" db="EMBL/GenBank/DDBJ databases">
        <title>ChiBAC.</title>
        <authorList>
            <person name="Zenner C."/>
            <person name="Hitch T.C.A."/>
            <person name="Clavel T."/>
        </authorList>
    </citation>
    <scope>NUCLEOTIDE SEQUENCE [LARGE SCALE GENOMIC DNA]</scope>
    <source>
        <strain evidence="2 3">DSM 109015</strain>
    </source>
</reference>
<name>A0ABR9R7E6_9FIRM</name>
<evidence type="ECO:0000256" key="1">
    <source>
        <dbReference type="SAM" id="SignalP"/>
    </source>
</evidence>
<dbReference type="RefSeq" id="WP_193503146.1">
    <property type="nucleotide sequence ID" value="NZ_JADCKC010000004.1"/>
</dbReference>
<evidence type="ECO:0000313" key="3">
    <source>
        <dbReference type="Proteomes" id="UP000768567"/>
    </source>
</evidence>
<sequence>MKKALLSALIFFACMLSACGGEHSVSGRIVEADTDPGVGLVSFVVRTDRDKEVGILLTDETHIFTFVDGLAADTFREGAQTDVAVTVTYDPSRRSLITEDGEKLTAYNATHIEVESCRLPDTTRLSDGTELEVWQSSRHLTYFLPDGTELLRVNTPVGPSADYMVGQESLDSLPDQARNKILAWYDDRGLLYDEQAELEKTYAYYLAAGNTPFEAPMLAQEVTPSAASDRVFYLLTSVSFPAGSSLMYEQRTGAAFDKATGDFIPAADLFTCPWEDVLFQLLDLAQITDPDLRQEMSQAFTPECLIFFPEYVMLCFPQGSLPSQEYTFLVTVNYADGASALLQDWAVPAAPAEGPA</sequence>
<dbReference type="EMBL" id="JADCKC010000004">
    <property type="protein sequence ID" value="MBE5038710.1"/>
    <property type="molecule type" value="Genomic_DNA"/>
</dbReference>
<organism evidence="2 3">
    <name type="scientific">Gemmiger gallinarum</name>
    <dbReference type="NCBI Taxonomy" id="2779354"/>
    <lineage>
        <taxon>Bacteria</taxon>
        <taxon>Bacillati</taxon>
        <taxon>Bacillota</taxon>
        <taxon>Clostridia</taxon>
        <taxon>Eubacteriales</taxon>
        <taxon>Gemmiger</taxon>
    </lineage>
</organism>
<keyword evidence="3" id="KW-1185">Reference proteome</keyword>
<comment type="caution">
    <text evidence="2">The sequence shown here is derived from an EMBL/GenBank/DDBJ whole genome shotgun (WGS) entry which is preliminary data.</text>
</comment>
<feature type="signal peptide" evidence="1">
    <location>
        <begin position="1"/>
        <end position="18"/>
    </location>
</feature>
<proteinExistence type="predicted"/>